<dbReference type="EMBL" id="CP130946">
    <property type="protein sequence ID" value="XRP73778.1"/>
    <property type="molecule type" value="Genomic_DNA"/>
</dbReference>
<dbReference type="Proteomes" id="UP001196097">
    <property type="component" value="Chromosome"/>
</dbReference>
<reference evidence="1 2" key="1">
    <citation type="journal article" date="2021" name="ISME J.">
        <title>Genomic evolution of the class Acidithiobacillia: deep-branching Proteobacteria living in extreme acidic conditions.</title>
        <authorList>
            <person name="Moya-Beltran A."/>
            <person name="Beard S."/>
            <person name="Rojas-Villalobos C."/>
            <person name="Issotta F."/>
            <person name="Gallardo Y."/>
            <person name="Ulloa R."/>
            <person name="Giaveno A."/>
            <person name="Degli Esposti M."/>
            <person name="Johnson D.B."/>
            <person name="Quatrini R."/>
        </authorList>
    </citation>
    <scope>NUCLEOTIDE SEQUENCE [LARGE SCALE GENOMIC DNA]</scope>
    <source>
        <strain evidence="1 2">CF3</strain>
    </source>
</reference>
<evidence type="ECO:0000313" key="2">
    <source>
        <dbReference type="Proteomes" id="UP001196097"/>
    </source>
</evidence>
<proteinExistence type="predicted"/>
<name>A0ACD5IJU2_9PROT</name>
<protein>
    <submittedName>
        <fullName evidence="1">Type II toxin-antitoxin system HicA family toxin</fullName>
    </submittedName>
</protein>
<gene>
    <name evidence="1" type="ORF">HF292_003770</name>
</gene>
<accession>A0ACD5IJU2</accession>
<evidence type="ECO:0000313" key="1">
    <source>
        <dbReference type="EMBL" id="XRP73778.1"/>
    </source>
</evidence>
<organism evidence="1 2">
    <name type="scientific">Acidithiobacillus ferruginosus</name>
    <dbReference type="NCBI Taxonomy" id="3063951"/>
    <lineage>
        <taxon>Bacteria</taxon>
        <taxon>Pseudomonadati</taxon>
        <taxon>Pseudomonadota</taxon>
        <taxon>Acidithiobacillia</taxon>
        <taxon>Acidithiobacillales</taxon>
        <taxon>Acidithiobacillaceae</taxon>
        <taxon>Acidithiobacillus</taxon>
    </lineage>
</organism>
<keyword evidence="2" id="KW-1185">Reference proteome</keyword>
<sequence length="63" mass="7226">MFADIEALILALGGEVLEREGSRVKITLKSEQWRCHRPHPGKEAKKYQVEEARELLERVGVKP</sequence>